<dbReference type="SUPFAM" id="SSF55821">
    <property type="entry name" value="YrdC/RibB"/>
    <property type="match status" value="1"/>
</dbReference>
<dbReference type="GO" id="GO:0003725">
    <property type="term" value="F:double-stranded RNA binding"/>
    <property type="evidence" value="ECO:0007669"/>
    <property type="project" value="InterPro"/>
</dbReference>
<gene>
    <name evidence="2" type="ORF">NCTC10207_01948</name>
</gene>
<sequence>MCQKVPPGFYDDAPLAGFSSRERDVLAVVSSGGSSHYVDVCPDRRANKSLRNIINPMTNNAASAPTFEEWTGEASPQAVSILSGKGGLIVSPTKVGYILMATDGEGLERKFDAKQRKRQKPGVVLCGSMEQLEALAQLTPEIRDFYQKHWDEDILLGCILPWREDAEKYLPDETTKELARDTRATSCFVIRFGVPGEQIVRKLWEGGRLTFASSANPSGIGNKGRASGIGERIESSVDLIIRSDEYVKSIQPDKSEETRHEQGVMVSMVDDEGKIVPEQHGERGVTPAPVLIRKGLDYEAIMRHLSDSFPSWDYRHGMYY</sequence>
<dbReference type="InterPro" id="IPR006070">
    <property type="entry name" value="Sua5-like_dom"/>
</dbReference>
<dbReference type="Proteomes" id="UP000282386">
    <property type="component" value="Chromosome"/>
</dbReference>
<reference evidence="2 3" key="1">
    <citation type="submission" date="2018-12" db="EMBL/GenBank/DDBJ databases">
        <authorList>
            <consortium name="Pathogen Informatics"/>
        </authorList>
    </citation>
    <scope>NUCLEOTIDE SEQUENCE [LARGE SCALE GENOMIC DNA]</scope>
    <source>
        <strain evidence="2 3">NCTC10207</strain>
    </source>
</reference>
<name>A0A7Z9A6V0_9MICC</name>
<accession>A0A7Z9A6V0</accession>
<dbReference type="Gene3D" id="3.90.870.10">
    <property type="entry name" value="DHBP synthase"/>
    <property type="match status" value="1"/>
</dbReference>
<proteinExistence type="predicted"/>
<dbReference type="InterPro" id="IPR017945">
    <property type="entry name" value="DHBP_synth_RibB-like_a/b_dom"/>
</dbReference>
<dbReference type="EMBL" id="LR134479">
    <property type="protein sequence ID" value="VEI24179.1"/>
    <property type="molecule type" value="Genomic_DNA"/>
</dbReference>
<protein>
    <submittedName>
        <fullName evidence="2">Translation factor (SUA5)</fullName>
    </submittedName>
</protein>
<dbReference type="Pfam" id="PF01300">
    <property type="entry name" value="Sua5_yciO_yrdC"/>
    <property type="match status" value="1"/>
</dbReference>
<organism evidence="2 3">
    <name type="scientific">Rothia aeria</name>
    <dbReference type="NCBI Taxonomy" id="172042"/>
    <lineage>
        <taxon>Bacteria</taxon>
        <taxon>Bacillati</taxon>
        <taxon>Actinomycetota</taxon>
        <taxon>Actinomycetes</taxon>
        <taxon>Micrococcales</taxon>
        <taxon>Micrococcaceae</taxon>
        <taxon>Rothia</taxon>
    </lineage>
</organism>
<dbReference type="PROSITE" id="PS51163">
    <property type="entry name" value="YRDC"/>
    <property type="match status" value="1"/>
</dbReference>
<evidence type="ECO:0000313" key="2">
    <source>
        <dbReference type="EMBL" id="VEI24179.1"/>
    </source>
</evidence>
<dbReference type="AlphaFoldDB" id="A0A7Z9A6V0"/>
<evidence type="ECO:0000259" key="1">
    <source>
        <dbReference type="PROSITE" id="PS51163"/>
    </source>
</evidence>
<evidence type="ECO:0000313" key="3">
    <source>
        <dbReference type="Proteomes" id="UP000282386"/>
    </source>
</evidence>
<feature type="domain" description="YrdC-like" evidence="1">
    <location>
        <begin position="72"/>
        <end position="275"/>
    </location>
</feature>